<protein>
    <submittedName>
        <fullName evidence="2">Uncharacterized protein</fullName>
    </submittedName>
</protein>
<proteinExistence type="predicted"/>
<dbReference type="RefSeq" id="WP_272084090.1">
    <property type="nucleotide sequence ID" value="NZ_JAQNDL010000001.1"/>
</dbReference>
<gene>
    <name evidence="2" type="ORF">POL25_02105</name>
</gene>
<keyword evidence="3" id="KW-1185">Reference proteome</keyword>
<reference evidence="2 3" key="1">
    <citation type="submission" date="2022-11" db="EMBL/GenBank/DDBJ databases">
        <title>Minimal conservation of predation-associated metabolite biosynthetic gene clusters underscores biosynthetic potential of Myxococcota including descriptions for ten novel species: Archangium lansinium sp. nov., Myxococcus landrumus sp. nov., Nannocystis bai.</title>
        <authorList>
            <person name="Ahearne A."/>
            <person name="Stevens C."/>
            <person name="Dowd S."/>
        </authorList>
    </citation>
    <scope>NUCLEOTIDE SEQUENCE [LARGE SCALE GENOMIC DNA]</scope>
    <source>
        <strain evidence="2 3">BB15-2</strain>
    </source>
</reference>
<comment type="caution">
    <text evidence="2">The sequence shown here is derived from an EMBL/GenBank/DDBJ whole genome shotgun (WGS) entry which is preliminary data.</text>
</comment>
<dbReference type="Proteomes" id="UP001221686">
    <property type="component" value="Unassembled WGS sequence"/>
</dbReference>
<feature type="region of interest" description="Disordered" evidence="1">
    <location>
        <begin position="40"/>
        <end position="60"/>
    </location>
</feature>
<evidence type="ECO:0000313" key="3">
    <source>
        <dbReference type="Proteomes" id="UP001221686"/>
    </source>
</evidence>
<accession>A0ABT5DPT4</accession>
<sequence length="60" mass="6772">MHHQRVEAHSGQDDGVSVEPWSDLNDDDFYLAAEASIEALYEGEEEELSPDDIEELPDEP</sequence>
<organism evidence="2 3">
    <name type="scientific">Nannocystis bainbridge</name>
    <dbReference type="NCBI Taxonomy" id="2995303"/>
    <lineage>
        <taxon>Bacteria</taxon>
        <taxon>Pseudomonadati</taxon>
        <taxon>Myxococcota</taxon>
        <taxon>Polyangia</taxon>
        <taxon>Nannocystales</taxon>
        <taxon>Nannocystaceae</taxon>
        <taxon>Nannocystis</taxon>
    </lineage>
</organism>
<evidence type="ECO:0000313" key="2">
    <source>
        <dbReference type="EMBL" id="MDC0715665.1"/>
    </source>
</evidence>
<dbReference type="EMBL" id="JAQNDL010000001">
    <property type="protein sequence ID" value="MDC0715665.1"/>
    <property type="molecule type" value="Genomic_DNA"/>
</dbReference>
<name>A0ABT5DPT4_9BACT</name>
<feature type="region of interest" description="Disordered" evidence="1">
    <location>
        <begin position="1"/>
        <end position="23"/>
    </location>
</feature>
<feature type="compositionally biased region" description="Acidic residues" evidence="1">
    <location>
        <begin position="41"/>
        <end position="60"/>
    </location>
</feature>
<feature type="compositionally biased region" description="Basic and acidic residues" evidence="1">
    <location>
        <begin position="1"/>
        <end position="12"/>
    </location>
</feature>
<evidence type="ECO:0000256" key="1">
    <source>
        <dbReference type="SAM" id="MobiDB-lite"/>
    </source>
</evidence>